<evidence type="ECO:0000256" key="2">
    <source>
        <dbReference type="SAM" id="MobiDB-lite"/>
    </source>
</evidence>
<feature type="domain" description="Bacteriophage T5 Orf172 DNA-binding" evidence="3">
    <location>
        <begin position="366"/>
        <end position="449"/>
    </location>
</feature>
<reference evidence="4" key="1">
    <citation type="submission" date="2022-01" db="EMBL/GenBank/DDBJ databases">
        <title>VMRC isolate genome collection.</title>
        <authorList>
            <person name="France M."/>
            <person name="Rutt L."/>
            <person name="Humphrys M."/>
            <person name="Ravel J."/>
        </authorList>
    </citation>
    <scope>NUCLEOTIDE SEQUENCE</scope>
    <source>
        <strain evidence="4">C0127B5</strain>
    </source>
</reference>
<dbReference type="GeneID" id="97459230"/>
<evidence type="ECO:0000259" key="3">
    <source>
        <dbReference type="SMART" id="SM00974"/>
    </source>
</evidence>
<gene>
    <name evidence="4" type="ORF">L2422_05810</name>
</gene>
<feature type="region of interest" description="Disordered" evidence="2">
    <location>
        <begin position="1"/>
        <end position="26"/>
    </location>
</feature>
<dbReference type="SMART" id="SM00974">
    <property type="entry name" value="T5orf172"/>
    <property type="match status" value="1"/>
</dbReference>
<dbReference type="Pfam" id="PF13455">
    <property type="entry name" value="MUG113"/>
    <property type="match status" value="1"/>
</dbReference>
<organism evidence="4 5">
    <name type="scientific">Lactobacillus mulieris</name>
    <dbReference type="NCBI Taxonomy" id="2508708"/>
    <lineage>
        <taxon>Bacteria</taxon>
        <taxon>Bacillati</taxon>
        <taxon>Bacillota</taxon>
        <taxon>Bacilli</taxon>
        <taxon>Lactobacillales</taxon>
        <taxon>Lactobacillaceae</taxon>
        <taxon>Lactobacillus</taxon>
    </lineage>
</organism>
<accession>A0AAP3GXF2</accession>
<dbReference type="Pfam" id="PF13250">
    <property type="entry name" value="SNIPE"/>
    <property type="match status" value="1"/>
</dbReference>
<dbReference type="RefSeq" id="WP_006586495.1">
    <property type="nucleotide sequence ID" value="NZ_CP160088.1"/>
</dbReference>
<feature type="region of interest" description="Disordered" evidence="2">
    <location>
        <begin position="282"/>
        <end position="301"/>
    </location>
</feature>
<feature type="compositionally biased region" description="Low complexity" evidence="2">
    <location>
        <begin position="17"/>
        <end position="26"/>
    </location>
</feature>
<evidence type="ECO:0000256" key="1">
    <source>
        <dbReference type="SAM" id="Coils"/>
    </source>
</evidence>
<sequence>MALFKKNKKQNIDNSKDSSVNSTEKSSSKIQTKSSIFKLFHIKDLKKEIVDLTKENQLLKEKADIRLSIKQMQPEQLDNLIKDKNEELNKLDTIIIQKKDKIKNHDKKIARLTSRLKELNAKIIDVSDEIKYESYGLYKPKYNFANSSTYKGKLSEIRANQKLMIKNEVAAEIIHQMTLNDSVSQGKKLQKKNIKQLLRSFNGECEAAINKVTKSNFTTIEKRINRSFEQLNKLNEENSIRITAEYLDSKIDEARLALEYALKKEEEKEILREQRQREQEERQLQRELENERKKYEKDESHFQKAERLVEEKIKQTTNESELISLKNELQQLQAKLATIQEKKEKLENRAANPTAGYVYIISNVGSFGKDIYKIGVTRRLDPMDRINELGSASVPFKFDVHALIFSDQAYQLEAELHNYFDKQRINKVNRRKEYFNITINEIKKVLKEHKDLTFDFHEVPEASEYRDSLLIEKNN</sequence>
<proteinExistence type="predicted"/>
<keyword evidence="1" id="KW-0175">Coiled coil</keyword>
<evidence type="ECO:0000313" key="4">
    <source>
        <dbReference type="EMBL" id="MCZ3845007.1"/>
    </source>
</evidence>
<dbReference type="Proteomes" id="UP001213015">
    <property type="component" value="Unassembled WGS sequence"/>
</dbReference>
<evidence type="ECO:0000313" key="5">
    <source>
        <dbReference type="Proteomes" id="UP001213015"/>
    </source>
</evidence>
<feature type="coiled-coil region" evidence="1">
    <location>
        <begin position="95"/>
        <end position="129"/>
    </location>
</feature>
<dbReference type="InterPro" id="IPR018306">
    <property type="entry name" value="Phage_T5_Orf172_DNA-bd"/>
</dbReference>
<dbReference type="AlphaFoldDB" id="A0AAP3GXF2"/>
<dbReference type="InterPro" id="IPR025280">
    <property type="entry name" value="SNIPE"/>
</dbReference>
<name>A0AAP3GXF2_9LACO</name>
<dbReference type="EMBL" id="JAKHLF010000008">
    <property type="protein sequence ID" value="MCZ3845007.1"/>
    <property type="molecule type" value="Genomic_DNA"/>
</dbReference>
<protein>
    <submittedName>
        <fullName evidence="4">DUF4041 domain-containing protein</fullName>
    </submittedName>
</protein>
<comment type="caution">
    <text evidence="4">The sequence shown here is derived from an EMBL/GenBank/DDBJ whole genome shotgun (WGS) entry which is preliminary data.</text>
</comment>